<keyword evidence="4" id="KW-0460">Magnesium</keyword>
<keyword evidence="8" id="KW-1185">Reference proteome</keyword>
<dbReference type="PRINTS" id="PR00502">
    <property type="entry name" value="NUDIXFAMILY"/>
</dbReference>
<dbReference type="Gene3D" id="3.90.79.10">
    <property type="entry name" value="Nucleoside Triphosphate Pyrophosphohydrolase"/>
    <property type="match status" value="1"/>
</dbReference>
<dbReference type="PROSITE" id="PS51462">
    <property type="entry name" value="NUDIX"/>
    <property type="match status" value="1"/>
</dbReference>
<reference evidence="7" key="1">
    <citation type="submission" date="2021-01" db="EMBL/GenBank/DDBJ databases">
        <title>Whole genome shotgun sequence of Planotetraspora silvatica NBRC 100141.</title>
        <authorList>
            <person name="Komaki H."/>
            <person name="Tamura T."/>
        </authorList>
    </citation>
    <scope>NUCLEOTIDE SEQUENCE</scope>
    <source>
        <strain evidence="7">NBRC 100141</strain>
    </source>
</reference>
<dbReference type="PROSITE" id="PS00893">
    <property type="entry name" value="NUDIX_BOX"/>
    <property type="match status" value="1"/>
</dbReference>
<dbReference type="PANTHER" id="PTHR43046:SF12">
    <property type="entry name" value="GDP-MANNOSE MANNOSYL HYDROLASE"/>
    <property type="match status" value="1"/>
</dbReference>
<evidence type="ECO:0000256" key="5">
    <source>
        <dbReference type="RuleBase" id="RU003476"/>
    </source>
</evidence>
<dbReference type="EMBL" id="BOOQ01000024">
    <property type="protein sequence ID" value="GII47295.1"/>
    <property type="molecule type" value="Genomic_DNA"/>
</dbReference>
<gene>
    <name evidence="7" type="ORF">Psi02_37190</name>
</gene>
<dbReference type="Proteomes" id="UP000644610">
    <property type="component" value="Unassembled WGS sequence"/>
</dbReference>
<feature type="domain" description="Nudix hydrolase" evidence="6">
    <location>
        <begin position="16"/>
        <end position="148"/>
    </location>
</feature>
<dbReference type="GO" id="GO:0016787">
    <property type="term" value="F:hydrolase activity"/>
    <property type="evidence" value="ECO:0007669"/>
    <property type="project" value="UniProtKB-KW"/>
</dbReference>
<dbReference type="RefSeq" id="WP_203975672.1">
    <property type="nucleotide sequence ID" value="NZ_BAAAKY010000014.1"/>
</dbReference>
<dbReference type="PANTHER" id="PTHR43046">
    <property type="entry name" value="GDP-MANNOSE MANNOSYL HYDROLASE"/>
    <property type="match status" value="1"/>
</dbReference>
<protein>
    <recommendedName>
        <fullName evidence="6">Nudix hydrolase domain-containing protein</fullName>
    </recommendedName>
</protein>
<sequence>MADDAARDEEYRRSLARHSTASGLLITDVAGRALLVRPTYKEGWEFPGGSVDDGESPWDAAVREVKEELGVTLSASPVLLCADWMRPHDTEVGGFRLIFDGGVWAPDQLSAIRLPADELSEWRLVEVSDAEAYLPIVRVRRLQAAVSARRTGRVAYLEDGCLLA</sequence>
<dbReference type="InterPro" id="IPR020084">
    <property type="entry name" value="NUDIX_hydrolase_CS"/>
</dbReference>
<evidence type="ECO:0000313" key="8">
    <source>
        <dbReference type="Proteomes" id="UP000644610"/>
    </source>
</evidence>
<evidence type="ECO:0000256" key="3">
    <source>
        <dbReference type="ARBA" id="ARBA00022801"/>
    </source>
</evidence>
<dbReference type="InterPro" id="IPR015797">
    <property type="entry name" value="NUDIX_hydrolase-like_dom_sf"/>
</dbReference>
<dbReference type="Pfam" id="PF00293">
    <property type="entry name" value="NUDIX"/>
    <property type="match status" value="1"/>
</dbReference>
<dbReference type="AlphaFoldDB" id="A0A8J3UZK2"/>
<evidence type="ECO:0000259" key="6">
    <source>
        <dbReference type="PROSITE" id="PS51462"/>
    </source>
</evidence>
<proteinExistence type="inferred from homology"/>
<evidence type="ECO:0000256" key="4">
    <source>
        <dbReference type="ARBA" id="ARBA00022842"/>
    </source>
</evidence>
<accession>A0A8J3UZK2</accession>
<name>A0A8J3UZK2_9ACTN</name>
<dbReference type="InterPro" id="IPR000086">
    <property type="entry name" value="NUDIX_hydrolase_dom"/>
</dbReference>
<organism evidence="7 8">
    <name type="scientific">Planotetraspora silvatica</name>
    <dbReference type="NCBI Taxonomy" id="234614"/>
    <lineage>
        <taxon>Bacteria</taxon>
        <taxon>Bacillati</taxon>
        <taxon>Actinomycetota</taxon>
        <taxon>Actinomycetes</taxon>
        <taxon>Streptosporangiales</taxon>
        <taxon>Streptosporangiaceae</taxon>
        <taxon>Planotetraspora</taxon>
    </lineage>
</organism>
<comment type="cofactor">
    <cofactor evidence="1">
        <name>Mg(2+)</name>
        <dbReference type="ChEBI" id="CHEBI:18420"/>
    </cofactor>
</comment>
<evidence type="ECO:0000256" key="2">
    <source>
        <dbReference type="ARBA" id="ARBA00005582"/>
    </source>
</evidence>
<dbReference type="SUPFAM" id="SSF55811">
    <property type="entry name" value="Nudix"/>
    <property type="match status" value="1"/>
</dbReference>
<comment type="similarity">
    <text evidence="2 5">Belongs to the Nudix hydrolase family.</text>
</comment>
<dbReference type="InterPro" id="IPR020476">
    <property type="entry name" value="Nudix_hydrolase"/>
</dbReference>
<comment type="caution">
    <text evidence="7">The sequence shown here is derived from an EMBL/GenBank/DDBJ whole genome shotgun (WGS) entry which is preliminary data.</text>
</comment>
<evidence type="ECO:0000256" key="1">
    <source>
        <dbReference type="ARBA" id="ARBA00001946"/>
    </source>
</evidence>
<evidence type="ECO:0000313" key="7">
    <source>
        <dbReference type="EMBL" id="GII47295.1"/>
    </source>
</evidence>
<keyword evidence="3 5" id="KW-0378">Hydrolase</keyword>
<dbReference type="CDD" id="cd18876">
    <property type="entry name" value="NUDIX_Hydrolase"/>
    <property type="match status" value="1"/>
</dbReference>